<evidence type="ECO:0000256" key="1">
    <source>
        <dbReference type="ARBA" id="ARBA00022741"/>
    </source>
</evidence>
<feature type="domain" description="ATPase dynein-related AAA" evidence="3">
    <location>
        <begin position="352"/>
        <end position="422"/>
    </location>
</feature>
<evidence type="ECO:0000313" key="5">
    <source>
        <dbReference type="WBParaSite" id="PSAMB.scaffold598size46162.g7202.t1"/>
    </source>
</evidence>
<evidence type="ECO:0000313" key="4">
    <source>
        <dbReference type="Proteomes" id="UP000887566"/>
    </source>
</evidence>
<keyword evidence="4" id="KW-1185">Reference proteome</keyword>
<protein>
    <submittedName>
        <fullName evidence="5">ATPase dynein-related AAA domain-containing protein</fullName>
    </submittedName>
</protein>
<dbReference type="Gene3D" id="3.40.50.300">
    <property type="entry name" value="P-loop containing nucleotide triphosphate hydrolases"/>
    <property type="match status" value="2"/>
</dbReference>
<dbReference type="WBParaSite" id="PSAMB.scaffold598size46162.g7202.t1">
    <property type="protein sequence ID" value="PSAMB.scaffold598size46162.g7202.t1"/>
    <property type="gene ID" value="PSAMB.scaffold598size46162.g7202"/>
</dbReference>
<evidence type="ECO:0000259" key="3">
    <source>
        <dbReference type="Pfam" id="PF07728"/>
    </source>
</evidence>
<dbReference type="GO" id="GO:0005524">
    <property type="term" value="F:ATP binding"/>
    <property type="evidence" value="ECO:0007669"/>
    <property type="project" value="UniProtKB-KW"/>
</dbReference>
<name>A0A914X0R9_9BILA</name>
<dbReference type="InterPro" id="IPR027417">
    <property type="entry name" value="P-loop_NTPase"/>
</dbReference>
<dbReference type="GO" id="GO:0005634">
    <property type="term" value="C:nucleus"/>
    <property type="evidence" value="ECO:0007669"/>
    <property type="project" value="TreeGrafter"/>
</dbReference>
<dbReference type="SUPFAM" id="SSF52540">
    <property type="entry name" value="P-loop containing nucleoside triphosphate hydrolases"/>
    <property type="match status" value="1"/>
</dbReference>
<dbReference type="GO" id="GO:0000027">
    <property type="term" value="P:ribosomal large subunit assembly"/>
    <property type="evidence" value="ECO:0007669"/>
    <property type="project" value="TreeGrafter"/>
</dbReference>
<dbReference type="AlphaFoldDB" id="A0A914X0R9"/>
<dbReference type="PANTHER" id="PTHR48103:SF2">
    <property type="entry name" value="MIDASIN"/>
    <property type="match status" value="1"/>
</dbReference>
<sequence length="453" mass="50482">MLIEGETAGGKTATVEYCAAQTNSPLLRLNLTPETSIQDFIGSLGFSESDAFSAQRTPVGRDCQRRRPLLQRQTTMSEKIKLEFKPGPFTRAVKDGYWLLLDEANLASDEILRMIEDVLGTGILLIRNSNILGQPGVQDGCLQVRRHPNFRLFMAQNPANDKAYAGTRNVFSVSLLSHFVPVNFPAIPIYPDILGIITIMLTKRYTDQSEASNVANRLISLFDEAKQIPRENSVPISIRDVLQACKLIIKIDSQNRQISLPNALHLLFAQHMTEGNILRVKELVEKLFGPVEIKEIPKDTLLQQTSTATLDSYGKLFEFFDMCYATKRPGLLSCGQFSGKATSILSWAKCRGIPTEVCYVTFETTTEDLFGRILPDNNSAAPFKWIDGPVTKAMKNGKCLVLCGINQPEDAVLESLNAVLESGSEDRQLHIANKFIQMFLFFFKVPLGLGKLR</sequence>
<reference evidence="5" key="1">
    <citation type="submission" date="2022-11" db="UniProtKB">
        <authorList>
            <consortium name="WormBaseParasite"/>
        </authorList>
    </citation>
    <scope>IDENTIFICATION</scope>
</reference>
<dbReference type="Proteomes" id="UP000887566">
    <property type="component" value="Unplaced"/>
</dbReference>
<evidence type="ECO:0000256" key="2">
    <source>
        <dbReference type="ARBA" id="ARBA00022840"/>
    </source>
</evidence>
<dbReference type="GO" id="GO:0016887">
    <property type="term" value="F:ATP hydrolysis activity"/>
    <property type="evidence" value="ECO:0007669"/>
    <property type="project" value="InterPro"/>
</dbReference>
<organism evidence="4 5">
    <name type="scientific">Plectus sambesii</name>
    <dbReference type="NCBI Taxonomy" id="2011161"/>
    <lineage>
        <taxon>Eukaryota</taxon>
        <taxon>Metazoa</taxon>
        <taxon>Ecdysozoa</taxon>
        <taxon>Nematoda</taxon>
        <taxon>Chromadorea</taxon>
        <taxon>Plectida</taxon>
        <taxon>Plectina</taxon>
        <taxon>Plectoidea</taxon>
        <taxon>Plectidae</taxon>
        <taxon>Plectus</taxon>
    </lineage>
</organism>
<dbReference type="InterPro" id="IPR011704">
    <property type="entry name" value="ATPase_dyneun-rel_AAA"/>
</dbReference>
<keyword evidence="2" id="KW-0067">ATP-binding</keyword>
<feature type="domain" description="ATPase dynein-related AAA" evidence="3">
    <location>
        <begin position="79"/>
        <end position="160"/>
    </location>
</feature>
<dbReference type="GO" id="GO:0030687">
    <property type="term" value="C:preribosome, large subunit precursor"/>
    <property type="evidence" value="ECO:0007669"/>
    <property type="project" value="TreeGrafter"/>
</dbReference>
<dbReference type="Pfam" id="PF07728">
    <property type="entry name" value="AAA_5"/>
    <property type="match status" value="2"/>
</dbReference>
<accession>A0A914X0R9</accession>
<dbReference type="GO" id="GO:0000055">
    <property type="term" value="P:ribosomal large subunit export from nucleus"/>
    <property type="evidence" value="ECO:0007669"/>
    <property type="project" value="TreeGrafter"/>
</dbReference>
<keyword evidence="1" id="KW-0547">Nucleotide-binding</keyword>
<proteinExistence type="predicted"/>
<dbReference type="PANTHER" id="PTHR48103">
    <property type="entry name" value="MIDASIN-RELATED"/>
    <property type="match status" value="1"/>
</dbReference>